<evidence type="ECO:0000313" key="10">
    <source>
        <dbReference type="EMBL" id="KER03067.1"/>
    </source>
</evidence>
<feature type="transmembrane region" description="Helical" evidence="8">
    <location>
        <begin position="153"/>
        <end position="170"/>
    </location>
</feature>
<evidence type="ECO:0000256" key="3">
    <source>
        <dbReference type="ARBA" id="ARBA00022679"/>
    </source>
</evidence>
<protein>
    <submittedName>
        <fullName evidence="10">Putative membrane-associated, metal-dependent hydrolase</fullName>
    </submittedName>
</protein>
<evidence type="ECO:0000313" key="11">
    <source>
        <dbReference type="Proteomes" id="UP000028002"/>
    </source>
</evidence>
<dbReference type="SUPFAM" id="SSF53649">
    <property type="entry name" value="Alkaline phosphatase-like"/>
    <property type="match status" value="1"/>
</dbReference>
<evidence type="ECO:0000256" key="7">
    <source>
        <dbReference type="ARBA" id="ARBA00038481"/>
    </source>
</evidence>
<feature type="transmembrane region" description="Helical" evidence="8">
    <location>
        <begin position="46"/>
        <end position="63"/>
    </location>
</feature>
<evidence type="ECO:0000256" key="5">
    <source>
        <dbReference type="ARBA" id="ARBA00022989"/>
    </source>
</evidence>
<evidence type="ECO:0000256" key="4">
    <source>
        <dbReference type="ARBA" id="ARBA00022692"/>
    </source>
</evidence>
<feature type="domain" description="Sulfatase N-terminal" evidence="9">
    <location>
        <begin position="229"/>
        <end position="495"/>
    </location>
</feature>
<keyword evidence="4 8" id="KW-0812">Transmembrane</keyword>
<dbReference type="GO" id="GO:0016787">
    <property type="term" value="F:hydrolase activity"/>
    <property type="evidence" value="ECO:0007669"/>
    <property type="project" value="UniProtKB-KW"/>
</dbReference>
<dbReference type="InterPro" id="IPR017850">
    <property type="entry name" value="Alkaline_phosphatase_core_sf"/>
</dbReference>
<evidence type="ECO:0000256" key="2">
    <source>
        <dbReference type="ARBA" id="ARBA00022475"/>
    </source>
</evidence>
<dbReference type="Proteomes" id="UP000028002">
    <property type="component" value="Unassembled WGS sequence"/>
</dbReference>
<keyword evidence="5 8" id="KW-1133">Transmembrane helix</keyword>
<comment type="similarity">
    <text evidence="7">Belongs to the phosphoethanolamine transferase family.</text>
</comment>
<comment type="subcellular location">
    <subcellularLocation>
        <location evidence="1">Cell membrane</location>
        <topology evidence="1">Multi-pass membrane protein</topology>
    </subcellularLocation>
</comment>
<dbReference type="GO" id="GO:0016776">
    <property type="term" value="F:phosphotransferase activity, phosphate group as acceptor"/>
    <property type="evidence" value="ECO:0007669"/>
    <property type="project" value="TreeGrafter"/>
</dbReference>
<dbReference type="RefSeq" id="WP_235184759.1">
    <property type="nucleotide sequence ID" value="NZ_CAWLUD010000037.1"/>
</dbReference>
<dbReference type="PANTHER" id="PTHR30443:SF4">
    <property type="entry name" value="PHOSPHOETHANOLAMINE TRANSFERASE OPGE-RELATED"/>
    <property type="match status" value="1"/>
</dbReference>
<dbReference type="InterPro" id="IPR040423">
    <property type="entry name" value="PEA_transferase"/>
</dbReference>
<feature type="transmembrane region" description="Helical" evidence="8">
    <location>
        <begin position="70"/>
        <end position="89"/>
    </location>
</feature>
<keyword evidence="10" id="KW-0378">Hydrolase</keyword>
<dbReference type="PATRIC" id="fig|1393735.3.peg.2405"/>
<keyword evidence="2" id="KW-1003">Cell membrane</keyword>
<feature type="transmembrane region" description="Helical" evidence="8">
    <location>
        <begin position="122"/>
        <end position="141"/>
    </location>
</feature>
<dbReference type="PANTHER" id="PTHR30443">
    <property type="entry name" value="INNER MEMBRANE PROTEIN"/>
    <property type="match status" value="1"/>
</dbReference>
<dbReference type="AlphaFoldDB" id="A0A081RWL4"/>
<dbReference type="Gene3D" id="3.40.720.10">
    <property type="entry name" value="Alkaline Phosphatase, subunit A"/>
    <property type="match status" value="1"/>
</dbReference>
<evidence type="ECO:0000256" key="6">
    <source>
        <dbReference type="ARBA" id="ARBA00023136"/>
    </source>
</evidence>
<sequence>MINFTISIRYLTQLAYMRNKLPILIILILALLPIIFIGNVANEYKLKIVLLSFLLTSTNAFLYRFKYFKPLILLISLLWSLNISTSFFFSSKHQISFSSTIANTFINTNSSEAVGMLSYNKYYVFFFTFMMLTYFLSIRWLSKNTDSRFLKANIWALLFICLLVPIDYYISEKKYSDKVILSEHFLMGTPFYNSSAMVRAIYENQQIRKITSVKVNFNYIKKYKDIDIYILLIGESARRDHMSLYGYNKITTPTLDIMQKNMLILNQAISPAPVTILSVPISLSNITLYQLKDKAHYADNIVSLAKDAGFKTTWISNQGRSGKSNSLITVIANMADNQKWNKYIGYDEELLPYLDDALEQKGKKLIIMHIYGSHEPSCNRFPENKLISFSSNEDDNCYDSSIAYTDQLIRKIINKIKEEKASILYFSDHGLQRLDKNGDIRYHHGVSNPRKDTYNIPLFIWYNDNVNARYRHTGVVNAPFSTSDNYYLISDWLGIHHKSQKHCRSPLSSCFKPPKELIVIDGNKNLMKYSELPDEKDMNDFSK</sequence>
<dbReference type="InterPro" id="IPR000917">
    <property type="entry name" value="Sulfatase_N"/>
</dbReference>
<gene>
    <name evidence="10" type="ORF">MEG1DRAFT_02340</name>
</gene>
<dbReference type="InterPro" id="IPR058130">
    <property type="entry name" value="PEA_transf_C"/>
</dbReference>
<name>A0A081RWL4_PHOTE</name>
<keyword evidence="3" id="KW-0808">Transferase</keyword>
<dbReference type="CDD" id="cd16017">
    <property type="entry name" value="LptA"/>
    <property type="match status" value="1"/>
</dbReference>
<organism evidence="10 11">
    <name type="scientific">Photorhabdus temperata subsp. temperata Meg1</name>
    <dbReference type="NCBI Taxonomy" id="1393735"/>
    <lineage>
        <taxon>Bacteria</taxon>
        <taxon>Pseudomonadati</taxon>
        <taxon>Pseudomonadota</taxon>
        <taxon>Gammaproteobacteria</taxon>
        <taxon>Enterobacterales</taxon>
        <taxon>Morganellaceae</taxon>
        <taxon>Photorhabdus</taxon>
    </lineage>
</organism>
<accession>A0A081RWL4</accession>
<comment type="caution">
    <text evidence="10">The sequence shown here is derived from an EMBL/GenBank/DDBJ whole genome shotgun (WGS) entry which is preliminary data.</text>
</comment>
<feature type="transmembrane region" description="Helical" evidence="8">
    <location>
        <begin position="21"/>
        <end position="40"/>
    </location>
</feature>
<evidence type="ECO:0000256" key="1">
    <source>
        <dbReference type="ARBA" id="ARBA00004651"/>
    </source>
</evidence>
<reference evidence="10 11" key="1">
    <citation type="submission" date="2014-03" db="EMBL/GenBank/DDBJ databases">
        <title>Draft Genome of Photorhabdus temperata Meg1.</title>
        <authorList>
            <person name="Hurst S.G.IV."/>
            <person name="Morris K."/>
            <person name="Thomas K."/>
            <person name="Tisa L.S."/>
        </authorList>
    </citation>
    <scope>NUCLEOTIDE SEQUENCE [LARGE SCALE GENOMIC DNA]</scope>
    <source>
        <strain evidence="10 11">Meg1</strain>
    </source>
</reference>
<dbReference type="Pfam" id="PF00884">
    <property type="entry name" value="Sulfatase"/>
    <property type="match status" value="1"/>
</dbReference>
<dbReference type="GO" id="GO:0005886">
    <property type="term" value="C:plasma membrane"/>
    <property type="evidence" value="ECO:0007669"/>
    <property type="project" value="UniProtKB-SubCell"/>
</dbReference>
<keyword evidence="6 8" id="KW-0472">Membrane</keyword>
<evidence type="ECO:0000256" key="8">
    <source>
        <dbReference type="SAM" id="Phobius"/>
    </source>
</evidence>
<proteinExistence type="inferred from homology"/>
<evidence type="ECO:0000259" key="9">
    <source>
        <dbReference type="Pfam" id="PF00884"/>
    </source>
</evidence>
<dbReference type="GO" id="GO:0009244">
    <property type="term" value="P:lipopolysaccharide core region biosynthetic process"/>
    <property type="evidence" value="ECO:0007669"/>
    <property type="project" value="TreeGrafter"/>
</dbReference>
<dbReference type="EMBL" id="JGVH01000037">
    <property type="protein sequence ID" value="KER03067.1"/>
    <property type="molecule type" value="Genomic_DNA"/>
</dbReference>